<organism evidence="1 2">
    <name type="scientific">Streptomyces aureus</name>
    <dbReference type="NCBI Taxonomy" id="193461"/>
    <lineage>
        <taxon>Bacteria</taxon>
        <taxon>Bacillati</taxon>
        <taxon>Actinomycetota</taxon>
        <taxon>Actinomycetes</taxon>
        <taxon>Kitasatosporales</taxon>
        <taxon>Streptomycetaceae</taxon>
        <taxon>Streptomyces</taxon>
    </lineage>
</organism>
<protein>
    <submittedName>
        <fullName evidence="1">Uncharacterized protein</fullName>
    </submittedName>
</protein>
<comment type="caution">
    <text evidence="1">The sequence shown here is derived from an EMBL/GenBank/DDBJ whole genome shotgun (WGS) entry which is preliminary data.</text>
</comment>
<proteinExistence type="predicted"/>
<evidence type="ECO:0000313" key="1">
    <source>
        <dbReference type="EMBL" id="MFA3843668.1"/>
    </source>
</evidence>
<dbReference type="EMBL" id="JBGOSP010000070">
    <property type="protein sequence ID" value="MFA3843668.1"/>
    <property type="molecule type" value="Genomic_DNA"/>
</dbReference>
<name>A0ABV4T1R3_9ACTN</name>
<gene>
    <name evidence="1" type="ORF">ACEG43_47600</name>
</gene>
<dbReference type="Proteomes" id="UP001571476">
    <property type="component" value="Unassembled WGS sequence"/>
</dbReference>
<dbReference type="RefSeq" id="WP_372567469.1">
    <property type="nucleotide sequence ID" value="NZ_JBGOSP010000070.1"/>
</dbReference>
<reference evidence="1 2" key="1">
    <citation type="submission" date="2024-08" db="EMBL/GenBank/DDBJ databases">
        <title>Genome sequence of Streptomyces aureus CACIA-1.46HGO.</title>
        <authorList>
            <person name="Evangelista-Martinez Z."/>
        </authorList>
    </citation>
    <scope>NUCLEOTIDE SEQUENCE [LARGE SCALE GENOMIC DNA]</scope>
    <source>
        <strain evidence="1 2">CACIA-1.46HGO</strain>
    </source>
</reference>
<evidence type="ECO:0000313" key="2">
    <source>
        <dbReference type="Proteomes" id="UP001571476"/>
    </source>
</evidence>
<accession>A0ABV4T1R3</accession>
<sequence length="58" mass="6358">MRLKPIEEAWDLLPGSVMVDSGGSGAELWIYQRPSAARHHRLRPMSVGSRRGQQASAG</sequence>
<keyword evidence="2" id="KW-1185">Reference proteome</keyword>